<reference evidence="2 3" key="1">
    <citation type="submission" date="2024-12" db="EMBL/GenBank/DDBJ databases">
        <authorList>
            <person name="Hu S."/>
        </authorList>
    </citation>
    <scope>NUCLEOTIDE SEQUENCE [LARGE SCALE GENOMIC DNA]</scope>
    <source>
        <strain evidence="2 3">THG-T11</strain>
    </source>
</reference>
<accession>A0ABW9J4A7</accession>
<evidence type="ECO:0000259" key="1">
    <source>
        <dbReference type="Pfam" id="PF09537"/>
    </source>
</evidence>
<proteinExistence type="predicted"/>
<dbReference type="EMBL" id="SSHJ02000001">
    <property type="protein sequence ID" value="MFN0254016.1"/>
    <property type="molecule type" value="Genomic_DNA"/>
</dbReference>
<dbReference type="InterPro" id="IPR012347">
    <property type="entry name" value="Ferritin-like"/>
</dbReference>
<dbReference type="RefSeq" id="WP_138721205.1">
    <property type="nucleotide sequence ID" value="NZ_SSHJ02000001.1"/>
</dbReference>
<dbReference type="InterPro" id="IPR019052">
    <property type="entry name" value="DUF2383"/>
</dbReference>
<gene>
    <name evidence="2" type="ORF">E6A44_000420</name>
</gene>
<sequence length="153" mass="16666">METSSKNSVLNELIELNNDRVAGFEKALADIDDSNVDLKELFQEYAAQSRRFGQELTALVAETAGEPQTGNTVAGTLHRAWIDVKALFGGTDRASILSEAERGEDAIKKAYHVALTEGGLIGLAYETVNDQAKSIQKSHDTVKALRDMAKELK</sequence>
<evidence type="ECO:0000313" key="3">
    <source>
        <dbReference type="Proteomes" id="UP001517247"/>
    </source>
</evidence>
<keyword evidence="3" id="KW-1185">Reference proteome</keyword>
<dbReference type="NCBIfam" id="TIGR02284">
    <property type="entry name" value="PA2169 family four-helix-bundle protein"/>
    <property type="match status" value="1"/>
</dbReference>
<dbReference type="Pfam" id="PF09537">
    <property type="entry name" value="DUF2383"/>
    <property type="match status" value="1"/>
</dbReference>
<dbReference type="PIRSF" id="PIRSF029477">
    <property type="entry name" value="UCP029477"/>
    <property type="match status" value="1"/>
</dbReference>
<name>A0ABW9J4A7_9SPHI</name>
<comment type="caution">
    <text evidence="2">The sequence shown here is derived from an EMBL/GenBank/DDBJ whole genome shotgun (WGS) entry which is preliminary data.</text>
</comment>
<evidence type="ECO:0000313" key="2">
    <source>
        <dbReference type="EMBL" id="MFN0254016.1"/>
    </source>
</evidence>
<dbReference type="Proteomes" id="UP001517247">
    <property type="component" value="Unassembled WGS sequence"/>
</dbReference>
<dbReference type="InterPro" id="IPR016920">
    <property type="entry name" value="UCP029477"/>
</dbReference>
<dbReference type="InterPro" id="IPR011971">
    <property type="entry name" value="CHP02284"/>
</dbReference>
<dbReference type="Gene3D" id="1.20.1260.10">
    <property type="match status" value="1"/>
</dbReference>
<feature type="domain" description="DUF2383" evidence="1">
    <location>
        <begin position="8"/>
        <end position="116"/>
    </location>
</feature>
<protein>
    <submittedName>
        <fullName evidence="2">Ferritin-like domain-containing protein</fullName>
    </submittedName>
</protein>
<organism evidence="2 3">
    <name type="scientific">Pedobacter ureilyticus</name>
    <dbReference type="NCBI Taxonomy" id="1393051"/>
    <lineage>
        <taxon>Bacteria</taxon>
        <taxon>Pseudomonadati</taxon>
        <taxon>Bacteroidota</taxon>
        <taxon>Sphingobacteriia</taxon>
        <taxon>Sphingobacteriales</taxon>
        <taxon>Sphingobacteriaceae</taxon>
        <taxon>Pedobacter</taxon>
    </lineage>
</organism>